<dbReference type="FunFam" id="4.10.1060.50:FF:000001">
    <property type="entry name" value="ubiquitin-60S ribosomal protein L40"/>
    <property type="match status" value="1"/>
</dbReference>
<keyword evidence="10" id="KW-0687">Ribonucleoprotein</keyword>
<dbReference type="InterPro" id="IPR050158">
    <property type="entry name" value="Ubiquitin_ubiquitin-like"/>
</dbReference>
<evidence type="ECO:0000256" key="6">
    <source>
        <dbReference type="ARBA" id="ARBA00022490"/>
    </source>
</evidence>
<dbReference type="FunFam" id="3.10.20.90:FF:000222">
    <property type="entry name" value="Polyubiquitin 5"/>
    <property type="match status" value="1"/>
</dbReference>
<accession>A0A8R7RDK9</accession>
<dbReference type="Gene3D" id="4.10.1060.50">
    <property type="match status" value="1"/>
</dbReference>
<evidence type="ECO:0000256" key="2">
    <source>
        <dbReference type="ARBA" id="ARBA00004123"/>
    </source>
</evidence>
<evidence type="ECO:0000313" key="13">
    <source>
        <dbReference type="EnsemblPlants" id="TuG1812S0003457500.01.T01"/>
    </source>
</evidence>
<dbReference type="GO" id="GO:0006412">
    <property type="term" value="P:translation"/>
    <property type="evidence" value="ECO:0007669"/>
    <property type="project" value="InterPro"/>
</dbReference>
<reference evidence="13" key="2">
    <citation type="submission" date="2022-06" db="UniProtKB">
        <authorList>
            <consortium name="EnsemblPlants"/>
        </authorList>
    </citation>
    <scope>IDENTIFICATION</scope>
</reference>
<dbReference type="SUPFAM" id="SSF54236">
    <property type="entry name" value="Ubiquitin-like"/>
    <property type="match status" value="1"/>
</dbReference>
<evidence type="ECO:0000256" key="4">
    <source>
        <dbReference type="ARBA" id="ARBA00008373"/>
    </source>
</evidence>
<dbReference type="AlphaFoldDB" id="A0A8R7RDK9"/>
<dbReference type="Gene3D" id="3.10.20.90">
    <property type="entry name" value="Phosphatidylinositol 3-kinase Catalytic Subunit, Chain A, domain 1"/>
    <property type="match status" value="1"/>
</dbReference>
<dbReference type="Pfam" id="PF00240">
    <property type="entry name" value="ubiquitin"/>
    <property type="match status" value="1"/>
</dbReference>
<name>A0A8R7RDK9_TRIUA</name>
<dbReference type="InterPro" id="IPR038587">
    <property type="entry name" value="Ribosomal_eL40_sf"/>
</dbReference>
<dbReference type="PANTHER" id="PTHR10666">
    <property type="entry name" value="UBIQUITIN"/>
    <property type="match status" value="1"/>
</dbReference>
<keyword evidence="8" id="KW-0689">Ribosomal protein</keyword>
<dbReference type="GO" id="GO:0005737">
    <property type="term" value="C:cytoplasm"/>
    <property type="evidence" value="ECO:0007669"/>
    <property type="project" value="UniProtKB-SubCell"/>
</dbReference>
<dbReference type="InterPro" id="IPR019956">
    <property type="entry name" value="Ubiquitin_dom"/>
</dbReference>
<dbReference type="InterPro" id="IPR001975">
    <property type="entry name" value="Ribosomal_eL40_dom"/>
</dbReference>
<evidence type="ECO:0000256" key="9">
    <source>
        <dbReference type="ARBA" id="ARBA00023242"/>
    </source>
</evidence>
<protein>
    <recommendedName>
        <fullName evidence="12">Ubiquitin-like domain-containing protein</fullName>
    </recommendedName>
</protein>
<evidence type="ECO:0000256" key="3">
    <source>
        <dbReference type="ARBA" id="ARBA00004496"/>
    </source>
</evidence>
<keyword evidence="14" id="KW-1185">Reference proteome</keyword>
<dbReference type="InterPro" id="IPR011332">
    <property type="entry name" value="Ribosomal_zn-bd"/>
</dbReference>
<comment type="similarity">
    <text evidence="4">In the N-terminal section; belongs to the ubiquitin family.</text>
</comment>
<evidence type="ECO:0000313" key="14">
    <source>
        <dbReference type="Proteomes" id="UP000015106"/>
    </source>
</evidence>
<evidence type="ECO:0000256" key="11">
    <source>
        <dbReference type="ARBA" id="ARBA00035124"/>
    </source>
</evidence>
<dbReference type="PROSITE" id="PS50053">
    <property type="entry name" value="UBIQUITIN_2"/>
    <property type="match status" value="1"/>
</dbReference>
<dbReference type="GO" id="GO:0005840">
    <property type="term" value="C:ribosome"/>
    <property type="evidence" value="ECO:0007669"/>
    <property type="project" value="UniProtKB-KW"/>
</dbReference>
<dbReference type="GO" id="GO:0003735">
    <property type="term" value="F:structural constituent of ribosome"/>
    <property type="evidence" value="ECO:0007669"/>
    <property type="project" value="InterPro"/>
</dbReference>
<evidence type="ECO:0000256" key="5">
    <source>
        <dbReference type="ARBA" id="ARBA00010570"/>
    </source>
</evidence>
<dbReference type="Proteomes" id="UP000015106">
    <property type="component" value="Unassembled WGS sequence"/>
</dbReference>
<comment type="similarity">
    <text evidence="5">In the C-terminal section; belongs to the eukaryotic ribosomal protein eL40 family.</text>
</comment>
<evidence type="ECO:0000256" key="7">
    <source>
        <dbReference type="ARBA" id="ARBA00022499"/>
    </source>
</evidence>
<evidence type="ECO:0000256" key="1">
    <source>
        <dbReference type="ARBA" id="ARBA00002241"/>
    </source>
</evidence>
<keyword evidence="6" id="KW-0963">Cytoplasm</keyword>
<evidence type="ECO:0000256" key="10">
    <source>
        <dbReference type="ARBA" id="ARBA00023274"/>
    </source>
</evidence>
<keyword evidence="9" id="KW-0539">Nucleus</keyword>
<dbReference type="GO" id="GO:1990904">
    <property type="term" value="C:ribonucleoprotein complex"/>
    <property type="evidence" value="ECO:0007669"/>
    <property type="project" value="UniProtKB-KW"/>
</dbReference>
<dbReference type="EnsemblPlants" id="TuG1812S0003457500.01.T01">
    <property type="protein sequence ID" value="TuG1812S0003457500.01.T01"/>
    <property type="gene ID" value="TuG1812S0003457500.01"/>
</dbReference>
<proteinExistence type="inferred from homology"/>
<evidence type="ECO:0000259" key="12">
    <source>
        <dbReference type="PROSITE" id="PS50053"/>
    </source>
</evidence>
<sequence length="138" mass="15640">MQIFVKTPAGKTIALEVESIDTVDSVKAKVHGEEGVSPEQQRLIFAGKQLEDGCNLADYDIQKNSTLHLLLHLRGGNMWFEPSLRTLAEKYNSDRKICCKCYARLSLRATNCRKKKCHSNQVKLNCPCHVLRLNCEVH</sequence>
<dbReference type="SMART" id="SM01377">
    <property type="entry name" value="Ribosomal_L40e"/>
    <property type="match status" value="1"/>
</dbReference>
<dbReference type="Gramene" id="TuG1812S0003457500.01.T01">
    <property type="protein sequence ID" value="TuG1812S0003457500.01.T01"/>
    <property type="gene ID" value="TuG1812S0003457500.01"/>
</dbReference>
<dbReference type="InterPro" id="IPR000626">
    <property type="entry name" value="Ubiquitin-like_dom"/>
</dbReference>
<evidence type="ECO:0000256" key="8">
    <source>
        <dbReference type="ARBA" id="ARBA00022980"/>
    </source>
</evidence>
<dbReference type="GO" id="GO:0005634">
    <property type="term" value="C:nucleus"/>
    <property type="evidence" value="ECO:0007669"/>
    <property type="project" value="UniProtKB-SubCell"/>
</dbReference>
<organism evidence="13 14">
    <name type="scientific">Triticum urartu</name>
    <name type="common">Red wild einkorn</name>
    <name type="synonym">Crithodium urartu</name>
    <dbReference type="NCBI Taxonomy" id="4572"/>
    <lineage>
        <taxon>Eukaryota</taxon>
        <taxon>Viridiplantae</taxon>
        <taxon>Streptophyta</taxon>
        <taxon>Embryophyta</taxon>
        <taxon>Tracheophyta</taxon>
        <taxon>Spermatophyta</taxon>
        <taxon>Magnoliopsida</taxon>
        <taxon>Liliopsida</taxon>
        <taxon>Poales</taxon>
        <taxon>Poaceae</taxon>
        <taxon>BOP clade</taxon>
        <taxon>Pooideae</taxon>
        <taxon>Triticodae</taxon>
        <taxon>Triticeae</taxon>
        <taxon>Triticinae</taxon>
        <taxon>Triticum</taxon>
    </lineage>
</organism>
<dbReference type="Pfam" id="PF01020">
    <property type="entry name" value="Ribosomal_L40e"/>
    <property type="match status" value="1"/>
</dbReference>
<dbReference type="SMART" id="SM00213">
    <property type="entry name" value="UBQ"/>
    <property type="match status" value="1"/>
</dbReference>
<keyword evidence="7" id="KW-1017">Isopeptide bond</keyword>
<feature type="domain" description="Ubiquitin-like" evidence="12">
    <location>
        <begin position="1"/>
        <end position="76"/>
    </location>
</feature>
<dbReference type="InterPro" id="IPR029071">
    <property type="entry name" value="Ubiquitin-like_domsf"/>
</dbReference>
<dbReference type="GO" id="GO:0003729">
    <property type="term" value="F:mRNA binding"/>
    <property type="evidence" value="ECO:0007669"/>
    <property type="project" value="UniProtKB-ARBA"/>
</dbReference>
<comment type="function">
    <text evidence="1">Component of the 60S subunit of the ribosome.</text>
</comment>
<comment type="subunit">
    <text evidence="11">Part of the 60S ribosomal subunit.</text>
</comment>
<dbReference type="PRINTS" id="PR00348">
    <property type="entry name" value="UBIQUITIN"/>
</dbReference>
<reference evidence="14" key="1">
    <citation type="journal article" date="2013" name="Nature">
        <title>Draft genome of the wheat A-genome progenitor Triticum urartu.</title>
        <authorList>
            <person name="Ling H.Q."/>
            <person name="Zhao S."/>
            <person name="Liu D."/>
            <person name="Wang J."/>
            <person name="Sun H."/>
            <person name="Zhang C."/>
            <person name="Fan H."/>
            <person name="Li D."/>
            <person name="Dong L."/>
            <person name="Tao Y."/>
            <person name="Gao C."/>
            <person name="Wu H."/>
            <person name="Li Y."/>
            <person name="Cui Y."/>
            <person name="Guo X."/>
            <person name="Zheng S."/>
            <person name="Wang B."/>
            <person name="Yu K."/>
            <person name="Liang Q."/>
            <person name="Yang W."/>
            <person name="Lou X."/>
            <person name="Chen J."/>
            <person name="Feng M."/>
            <person name="Jian J."/>
            <person name="Zhang X."/>
            <person name="Luo G."/>
            <person name="Jiang Y."/>
            <person name="Liu J."/>
            <person name="Wang Z."/>
            <person name="Sha Y."/>
            <person name="Zhang B."/>
            <person name="Wu H."/>
            <person name="Tang D."/>
            <person name="Shen Q."/>
            <person name="Xue P."/>
            <person name="Zou S."/>
            <person name="Wang X."/>
            <person name="Liu X."/>
            <person name="Wang F."/>
            <person name="Yang Y."/>
            <person name="An X."/>
            <person name="Dong Z."/>
            <person name="Zhang K."/>
            <person name="Zhang X."/>
            <person name="Luo M.C."/>
            <person name="Dvorak J."/>
            <person name="Tong Y."/>
            <person name="Wang J."/>
            <person name="Yang H."/>
            <person name="Li Z."/>
            <person name="Wang D."/>
            <person name="Zhang A."/>
            <person name="Wang J."/>
        </authorList>
    </citation>
    <scope>NUCLEOTIDE SEQUENCE</scope>
    <source>
        <strain evidence="14">cv. G1812</strain>
    </source>
</reference>
<dbReference type="SUPFAM" id="SSF57829">
    <property type="entry name" value="Zn-binding ribosomal proteins"/>
    <property type="match status" value="1"/>
</dbReference>
<comment type="subcellular location">
    <subcellularLocation>
        <location evidence="3">Cytoplasm</location>
    </subcellularLocation>
    <subcellularLocation>
        <location evidence="2">Nucleus</location>
    </subcellularLocation>
</comment>